<reference evidence="1 2" key="1">
    <citation type="submission" date="2024-06" db="EMBL/GenBank/DDBJ databases">
        <title>Genomic Encyclopedia of Type Strains, Phase IV (KMG-IV): sequencing the most valuable type-strain genomes for metagenomic binning, comparative biology and taxonomic classification.</title>
        <authorList>
            <person name="Goeker M."/>
        </authorList>
    </citation>
    <scope>NUCLEOTIDE SEQUENCE [LARGE SCALE GENOMIC DNA]</scope>
    <source>
        <strain evidence="1 2">DSM 105042</strain>
    </source>
</reference>
<dbReference type="SUPFAM" id="SSF51735">
    <property type="entry name" value="NAD(P)-binding Rossmann-fold domains"/>
    <property type="match status" value="1"/>
</dbReference>
<organism evidence="1 2">
    <name type="scientific">Pseudorhizobium tarimense</name>
    <dbReference type="NCBI Taxonomy" id="1079109"/>
    <lineage>
        <taxon>Bacteria</taxon>
        <taxon>Pseudomonadati</taxon>
        <taxon>Pseudomonadota</taxon>
        <taxon>Alphaproteobacteria</taxon>
        <taxon>Hyphomicrobiales</taxon>
        <taxon>Rhizobiaceae</taxon>
        <taxon>Rhizobium/Agrobacterium group</taxon>
        <taxon>Pseudorhizobium</taxon>
    </lineage>
</organism>
<name>A0ABV2HC71_9HYPH</name>
<dbReference type="EMBL" id="JBEPLJ010000020">
    <property type="protein sequence ID" value="MET3588151.1"/>
    <property type="molecule type" value="Genomic_DNA"/>
</dbReference>
<gene>
    <name evidence="1" type="ORF">ABID21_004284</name>
</gene>
<evidence type="ECO:0000313" key="1">
    <source>
        <dbReference type="EMBL" id="MET3588151.1"/>
    </source>
</evidence>
<dbReference type="Proteomes" id="UP001549031">
    <property type="component" value="Unassembled WGS sequence"/>
</dbReference>
<comment type="caution">
    <text evidence="1">The sequence shown here is derived from an EMBL/GenBank/DDBJ whole genome shotgun (WGS) entry which is preliminary data.</text>
</comment>
<accession>A0ABV2HC71</accession>
<dbReference type="InterPro" id="IPR036291">
    <property type="entry name" value="NAD(P)-bd_dom_sf"/>
</dbReference>
<sequence length="84" mass="8894">MGDQQALDSARRLGVAWGGFSGHLPPEPLDAAIIVAPFGELVPEALKVVRRGGRVICGGIHMSDIPQMPYALLWGERSISSVAT</sequence>
<protein>
    <submittedName>
        <fullName evidence="1">D-arabinose 1-dehydrogenase-like Zn-dependent alcohol dehydrogenase</fullName>
    </submittedName>
</protein>
<keyword evidence="2" id="KW-1185">Reference proteome</keyword>
<proteinExistence type="predicted"/>
<evidence type="ECO:0000313" key="2">
    <source>
        <dbReference type="Proteomes" id="UP001549031"/>
    </source>
</evidence>